<feature type="region of interest" description="Disordered" evidence="1">
    <location>
        <begin position="1"/>
        <end position="189"/>
    </location>
</feature>
<accession>A0A0D2NG67</accession>
<protein>
    <submittedName>
        <fullName evidence="2">Uncharacterized protein</fullName>
    </submittedName>
</protein>
<dbReference type="OrthoDB" id="5876637at2759"/>
<feature type="compositionally biased region" description="Basic and acidic residues" evidence="1">
    <location>
        <begin position="139"/>
        <end position="148"/>
    </location>
</feature>
<evidence type="ECO:0000256" key="1">
    <source>
        <dbReference type="SAM" id="MobiDB-lite"/>
    </source>
</evidence>
<gene>
    <name evidence="2" type="ORF">HYPSUDRAFT_207717</name>
</gene>
<dbReference type="STRING" id="945553.A0A0D2NG67"/>
<dbReference type="Proteomes" id="UP000054270">
    <property type="component" value="Unassembled WGS sequence"/>
</dbReference>
<dbReference type="OMA" id="IGHFNRR"/>
<name>A0A0D2NG67_HYPSF</name>
<feature type="compositionally biased region" description="Basic and acidic residues" evidence="1">
    <location>
        <begin position="9"/>
        <end position="18"/>
    </location>
</feature>
<feature type="compositionally biased region" description="Basic and acidic residues" evidence="1">
    <location>
        <begin position="158"/>
        <end position="168"/>
    </location>
</feature>
<proteinExistence type="predicted"/>
<organism evidence="2 3">
    <name type="scientific">Hypholoma sublateritium (strain FD-334 SS-4)</name>
    <dbReference type="NCBI Taxonomy" id="945553"/>
    <lineage>
        <taxon>Eukaryota</taxon>
        <taxon>Fungi</taxon>
        <taxon>Dikarya</taxon>
        <taxon>Basidiomycota</taxon>
        <taxon>Agaricomycotina</taxon>
        <taxon>Agaricomycetes</taxon>
        <taxon>Agaricomycetidae</taxon>
        <taxon>Agaricales</taxon>
        <taxon>Agaricineae</taxon>
        <taxon>Strophariaceae</taxon>
        <taxon>Hypholoma</taxon>
    </lineage>
</organism>
<reference evidence="3" key="1">
    <citation type="submission" date="2014-04" db="EMBL/GenBank/DDBJ databases">
        <title>Evolutionary Origins and Diversification of the Mycorrhizal Mutualists.</title>
        <authorList>
            <consortium name="DOE Joint Genome Institute"/>
            <consortium name="Mycorrhizal Genomics Consortium"/>
            <person name="Kohler A."/>
            <person name="Kuo A."/>
            <person name="Nagy L.G."/>
            <person name="Floudas D."/>
            <person name="Copeland A."/>
            <person name="Barry K.W."/>
            <person name="Cichocki N."/>
            <person name="Veneault-Fourrey C."/>
            <person name="LaButti K."/>
            <person name="Lindquist E.A."/>
            <person name="Lipzen A."/>
            <person name="Lundell T."/>
            <person name="Morin E."/>
            <person name="Murat C."/>
            <person name="Riley R."/>
            <person name="Ohm R."/>
            <person name="Sun H."/>
            <person name="Tunlid A."/>
            <person name="Henrissat B."/>
            <person name="Grigoriev I.V."/>
            <person name="Hibbett D.S."/>
            <person name="Martin F."/>
        </authorList>
    </citation>
    <scope>NUCLEOTIDE SEQUENCE [LARGE SCALE GENOMIC DNA]</scope>
    <source>
        <strain evidence="3">FD-334 SS-4</strain>
    </source>
</reference>
<evidence type="ECO:0000313" key="3">
    <source>
        <dbReference type="Proteomes" id="UP000054270"/>
    </source>
</evidence>
<evidence type="ECO:0000313" key="2">
    <source>
        <dbReference type="EMBL" id="KJA15641.1"/>
    </source>
</evidence>
<feature type="compositionally biased region" description="Basic and acidic residues" evidence="1">
    <location>
        <begin position="120"/>
        <end position="132"/>
    </location>
</feature>
<sequence length="246" mass="27834">MPHKKAKRTTRDRLRSETGTDLAPGKDSLRNEPIPKSAARVFNSQAVRDEFKLKKRKREEEGEQAAKKQKTGKITNNKSVALKIQPGESIQHFNRRVEDDLRPLVKTAVQTSRAVARSTAKAEHEARIEAKKARQSKSKAKEEEETPKKPQPVSPPPETDKFKDRQKEFQSVSSSAPRRLNDVAQAPPEFKKLLRGITSAIGKRDGVLSMAQKVMMEQEREKAIARYRDLKASMRKNGDLGDKDDE</sequence>
<dbReference type="AlphaFoldDB" id="A0A0D2NG67"/>
<feature type="compositionally biased region" description="Basic and acidic residues" evidence="1">
    <location>
        <begin position="47"/>
        <end position="66"/>
    </location>
</feature>
<dbReference type="EMBL" id="KN817639">
    <property type="protein sequence ID" value="KJA15641.1"/>
    <property type="molecule type" value="Genomic_DNA"/>
</dbReference>
<keyword evidence="3" id="KW-1185">Reference proteome</keyword>